<dbReference type="Proteomes" id="UP000301751">
    <property type="component" value="Unassembled WGS sequence"/>
</dbReference>
<keyword evidence="1" id="KW-0732">Signal</keyword>
<name>A0A480AWI8_9BURK</name>
<accession>A0A480AWI8</accession>
<feature type="signal peptide" evidence="1">
    <location>
        <begin position="1"/>
        <end position="24"/>
    </location>
</feature>
<reference evidence="3" key="1">
    <citation type="submission" date="2019-03" db="EMBL/GenBank/DDBJ databases">
        <title>Aquabacterium pictum sp.nov., the first bacteriochlorophyll a-containing freshwater bacterium in the genus Aquabacterium of the class Betaproteobacteria.</title>
        <authorList>
            <person name="Hirose S."/>
            <person name="Tank M."/>
            <person name="Hara E."/>
            <person name="Tamaki H."/>
            <person name="Takaichi S."/>
            <person name="Haruta S."/>
            <person name="Hanada S."/>
        </authorList>
    </citation>
    <scope>NUCLEOTIDE SEQUENCE [LARGE SCALE GENOMIC DNA]</scope>
    <source>
        <strain evidence="3">W35</strain>
    </source>
</reference>
<gene>
    <name evidence="2" type="ORF">AQPW35_49350</name>
</gene>
<protein>
    <recommendedName>
        <fullName evidence="4">Lipoprotein</fullName>
    </recommendedName>
</protein>
<evidence type="ECO:0000256" key="1">
    <source>
        <dbReference type="SAM" id="SignalP"/>
    </source>
</evidence>
<dbReference type="EMBL" id="BJCL01000021">
    <property type="protein sequence ID" value="GCL65854.1"/>
    <property type="molecule type" value="Genomic_DNA"/>
</dbReference>
<dbReference type="AlphaFoldDB" id="A0A480AWI8"/>
<keyword evidence="3" id="KW-1185">Reference proteome</keyword>
<dbReference type="PROSITE" id="PS51257">
    <property type="entry name" value="PROKAR_LIPOPROTEIN"/>
    <property type="match status" value="1"/>
</dbReference>
<feature type="chain" id="PRO_5019762902" description="Lipoprotein" evidence="1">
    <location>
        <begin position="25"/>
        <end position="227"/>
    </location>
</feature>
<dbReference type="RefSeq" id="WP_228027300.1">
    <property type="nucleotide sequence ID" value="NZ_BJCL01000021.1"/>
</dbReference>
<comment type="caution">
    <text evidence="2">The sequence shown here is derived from an EMBL/GenBank/DDBJ whole genome shotgun (WGS) entry which is preliminary data.</text>
</comment>
<evidence type="ECO:0000313" key="3">
    <source>
        <dbReference type="Proteomes" id="UP000301751"/>
    </source>
</evidence>
<organism evidence="2 3">
    <name type="scientific">Pseudaquabacterium pictum</name>
    <dbReference type="NCBI Taxonomy" id="2315236"/>
    <lineage>
        <taxon>Bacteria</taxon>
        <taxon>Pseudomonadati</taxon>
        <taxon>Pseudomonadota</taxon>
        <taxon>Betaproteobacteria</taxon>
        <taxon>Burkholderiales</taxon>
        <taxon>Sphaerotilaceae</taxon>
        <taxon>Pseudaquabacterium</taxon>
    </lineage>
</organism>
<evidence type="ECO:0008006" key="4">
    <source>
        <dbReference type="Google" id="ProtNLM"/>
    </source>
</evidence>
<evidence type="ECO:0000313" key="2">
    <source>
        <dbReference type="EMBL" id="GCL65854.1"/>
    </source>
</evidence>
<sequence length="227" mass="23011">MSKFAARLTAALPLAALLVGCASGPPPPDWQQAARGALDLAVAADLRGDSRIAALEFDRARAEIARTGRPDLLARAELLRCAAQVASLQLGACAGFERLRADAAPAELAYADHLAGRLAAAQAPLLPPAQQAVVALGPAPADAAAAATLQALADPLSRLVGATVLLQAGQAGPVVVQAAVDTASAQGWRRPLLAWLGLQQQRALQAGDAEAAARLARRIALVGSGGR</sequence>
<proteinExistence type="predicted"/>